<feature type="region of interest" description="Disordered" evidence="1">
    <location>
        <begin position="269"/>
        <end position="298"/>
    </location>
</feature>
<feature type="compositionally biased region" description="Basic and acidic residues" evidence="1">
    <location>
        <begin position="408"/>
        <end position="421"/>
    </location>
</feature>
<feature type="compositionally biased region" description="Basic and acidic residues" evidence="1">
    <location>
        <begin position="269"/>
        <end position="278"/>
    </location>
</feature>
<reference evidence="2 3" key="1">
    <citation type="journal article" date="2018" name="PLoS Genet.">
        <title>Repeat elements organise 3D genome structure and mediate transcription in the filamentous fungus Epichloe festucae.</title>
        <authorList>
            <person name="Winter D.J."/>
            <person name="Ganley A.R.D."/>
            <person name="Young C.A."/>
            <person name="Liachko I."/>
            <person name="Schardl C.L."/>
            <person name="Dupont P.Y."/>
            <person name="Berry D."/>
            <person name="Ram A."/>
            <person name="Scott B."/>
            <person name="Cox M.P."/>
        </authorList>
    </citation>
    <scope>NUCLEOTIDE SEQUENCE [LARGE SCALE GENOMIC DNA]</scope>
    <source>
        <strain evidence="2 3">Fl1</strain>
    </source>
</reference>
<feature type="compositionally biased region" description="Basic and acidic residues" evidence="1">
    <location>
        <begin position="287"/>
        <end position="298"/>
    </location>
</feature>
<gene>
    <name evidence="2" type="ORF">C2857_001494</name>
</gene>
<dbReference type="OrthoDB" id="3231000at2759"/>
<feature type="compositionally biased region" description="Low complexity" evidence="1">
    <location>
        <begin position="451"/>
        <end position="465"/>
    </location>
</feature>
<dbReference type="Proteomes" id="UP000594364">
    <property type="component" value="Chromosome 2"/>
</dbReference>
<dbReference type="EMBL" id="CP031386">
    <property type="protein sequence ID" value="QPG95635.1"/>
    <property type="molecule type" value="Genomic_DNA"/>
</dbReference>
<dbReference type="AlphaFoldDB" id="A0A7S9KNA2"/>
<proteinExistence type="predicted"/>
<feature type="region of interest" description="Disordered" evidence="1">
    <location>
        <begin position="441"/>
        <end position="475"/>
    </location>
</feature>
<protein>
    <submittedName>
        <fullName evidence="2">Uncharacterized protein</fullName>
    </submittedName>
</protein>
<feature type="region of interest" description="Disordered" evidence="1">
    <location>
        <begin position="367"/>
        <end position="426"/>
    </location>
</feature>
<feature type="compositionally biased region" description="Low complexity" evidence="1">
    <location>
        <begin position="1"/>
        <end position="10"/>
    </location>
</feature>
<accession>A0A7S9KNA2</accession>
<feature type="region of interest" description="Disordered" evidence="1">
    <location>
        <begin position="1"/>
        <end position="90"/>
    </location>
</feature>
<keyword evidence="3" id="KW-1185">Reference proteome</keyword>
<organism evidence="2 3">
    <name type="scientific">Epichloe festucae (strain Fl1)</name>
    <dbReference type="NCBI Taxonomy" id="877507"/>
    <lineage>
        <taxon>Eukaryota</taxon>
        <taxon>Fungi</taxon>
        <taxon>Dikarya</taxon>
        <taxon>Ascomycota</taxon>
        <taxon>Pezizomycotina</taxon>
        <taxon>Sordariomycetes</taxon>
        <taxon>Hypocreomycetidae</taxon>
        <taxon>Hypocreales</taxon>
        <taxon>Clavicipitaceae</taxon>
        <taxon>Epichloe</taxon>
    </lineage>
</organism>
<name>A0A7S9KNA2_EPIFF</name>
<evidence type="ECO:0000313" key="2">
    <source>
        <dbReference type="EMBL" id="QPG95635.1"/>
    </source>
</evidence>
<feature type="compositionally biased region" description="Basic residues" evidence="1">
    <location>
        <begin position="381"/>
        <end position="402"/>
    </location>
</feature>
<evidence type="ECO:0000256" key="1">
    <source>
        <dbReference type="SAM" id="MobiDB-lite"/>
    </source>
</evidence>
<feature type="region of interest" description="Disordered" evidence="1">
    <location>
        <begin position="568"/>
        <end position="592"/>
    </location>
</feature>
<sequence length="592" mass="65429">MFSPSGSGSKRPGKGDKDDKWQTYDLDWPHSQRWNPEYHVPRNSLDNAAAGSQRAQTLPAGTAGRRKGAPSSRGGGGGGEQDQGQAGPVDAQNQLSDLSHWVETLSEIYRNKSGRTGLDGTPDGSASRAASEAISALRCRPGPGARRWRVILVNDLSRFTMGRALGQLYAVDPEFWFEHLTNSGYAASDSQLKVSSTVWMNWTERETRFRHRALPGIGQRTPQNTPGQTGGQRNWAHVRWGRLGLLHYLGKKGVPRRRDRYGYLVTRERMMKKTRDQQNGKGKGKGKGREKEQEATDLRVEAPEGTSYWSGQDEHGQRIDIIIRDPARCMKHTTTEETTPSLTFMPRAMEIDSYDDEELWRTASVEETCLDPPPPLPTKKELKRQKKERMAKRGVRRAKRFGRIGPVDNDKELGIDPDRESGPVPTPTPIPAPIPIPIPIPAPAPAPAPAQTPSSTSPATMSTTKSTREICGQSSRIRSRTLATATLPAKMPCPRTHELLGRLLRAVPTEHLLRDDGAVVPVIPSMLSRLVLDSSWQLLAEMRLQLDPLDNDLTATLYEQLVESIGNSTRPEPRVDAVRAPGRTCGTEAADL</sequence>
<feature type="compositionally biased region" description="Basic and acidic residues" evidence="1">
    <location>
        <begin position="13"/>
        <end position="30"/>
    </location>
</feature>
<feature type="compositionally biased region" description="Pro residues" evidence="1">
    <location>
        <begin position="441"/>
        <end position="450"/>
    </location>
</feature>
<evidence type="ECO:0000313" key="3">
    <source>
        <dbReference type="Proteomes" id="UP000594364"/>
    </source>
</evidence>